<keyword evidence="13" id="KW-1185">Reference proteome</keyword>
<feature type="active site" description="Proton donor/acceptor" evidence="7">
    <location>
        <position position="114"/>
    </location>
</feature>
<dbReference type="InterPro" id="IPR046346">
    <property type="entry name" value="Aminoacid_DH-like_N_sf"/>
</dbReference>
<dbReference type="CDD" id="cd00502">
    <property type="entry name" value="DHQase_I"/>
    <property type="match status" value="1"/>
</dbReference>
<dbReference type="PANTHER" id="PTHR21089:SF1">
    <property type="entry name" value="BIFUNCTIONAL 3-DEHYDROQUINATE DEHYDRATASE_SHIKIMATE DEHYDROGENASE, CHLOROPLASTIC"/>
    <property type="match status" value="1"/>
</dbReference>
<comment type="caution">
    <text evidence="12">The sequence shown here is derived from an EMBL/GenBank/DDBJ whole genome shotgun (WGS) entry which is preliminary data.</text>
</comment>
<dbReference type="Pfam" id="PF08501">
    <property type="entry name" value="Shikimate_dh_N"/>
    <property type="match status" value="1"/>
</dbReference>
<feature type="binding site" evidence="8">
    <location>
        <position position="457"/>
    </location>
    <ligand>
        <name>NADP(+)</name>
        <dbReference type="ChEBI" id="CHEBI:58349"/>
    </ligand>
</feature>
<evidence type="ECO:0000313" key="12">
    <source>
        <dbReference type="EMBL" id="ODA32695.1"/>
    </source>
</evidence>
<dbReference type="STRING" id="1841610.A6X21_20325"/>
<feature type="binding site" evidence="8">
    <location>
        <begin position="234"/>
        <end position="236"/>
    </location>
    <ligand>
        <name>shikimate</name>
        <dbReference type="ChEBI" id="CHEBI:36208"/>
    </ligand>
</feature>
<dbReference type="InterPro" id="IPR011342">
    <property type="entry name" value="Shikimate_DH"/>
</dbReference>
<feature type="binding site" evidence="7">
    <location>
        <position position="61"/>
    </location>
    <ligand>
        <name>3-dehydroquinate</name>
        <dbReference type="ChEBI" id="CHEBI:32364"/>
    </ligand>
</feature>
<comment type="function">
    <text evidence="7">Involved in the third step of the chorismate pathway, which leads to the biosynthesis of aromatic amino acids. Catalyzes the cis-dehydration of 3-dehydroquinate (DHQ) and introduces the first double bond of the aromatic ring to yield 3-dehydroshikimate.</text>
</comment>
<feature type="binding site" evidence="8">
    <location>
        <position position="281"/>
    </location>
    <ligand>
        <name>shikimate</name>
        <dbReference type="ChEBI" id="CHEBI:36208"/>
    </ligand>
</feature>
<dbReference type="InterPro" id="IPR001381">
    <property type="entry name" value="DHquinase_I"/>
</dbReference>
<comment type="subunit">
    <text evidence="7">Homodimer.</text>
</comment>
<proteinExistence type="inferred from homology"/>
<dbReference type="GO" id="GO:0005829">
    <property type="term" value="C:cytosol"/>
    <property type="evidence" value="ECO:0007669"/>
    <property type="project" value="TreeGrafter"/>
</dbReference>
<dbReference type="GO" id="GO:0008652">
    <property type="term" value="P:amino acid biosynthetic process"/>
    <property type="evidence" value="ECO:0007669"/>
    <property type="project" value="UniProtKB-KW"/>
</dbReference>
<feature type="domain" description="Quinate/shikimate 5-dehydrogenase/glutamyl-tRNA reductase" evidence="9">
    <location>
        <begin position="338"/>
        <end position="392"/>
    </location>
</feature>
<feature type="active site" description="Proton acceptor" evidence="8">
    <location>
        <position position="285"/>
    </location>
</feature>
<dbReference type="SUPFAM" id="SSF51569">
    <property type="entry name" value="Aldolase"/>
    <property type="match status" value="1"/>
</dbReference>
<dbReference type="HAMAP" id="MF_00214">
    <property type="entry name" value="AroD"/>
    <property type="match status" value="1"/>
</dbReference>
<dbReference type="Gene3D" id="3.20.20.70">
    <property type="entry name" value="Aldolase class I"/>
    <property type="match status" value="1"/>
</dbReference>
<evidence type="ECO:0000256" key="1">
    <source>
        <dbReference type="ARBA" id="ARBA00004871"/>
    </source>
</evidence>
<evidence type="ECO:0000256" key="3">
    <source>
        <dbReference type="ARBA" id="ARBA00022857"/>
    </source>
</evidence>
<feature type="binding site" evidence="8">
    <location>
        <begin position="349"/>
        <end position="353"/>
    </location>
    <ligand>
        <name>NADP(+)</name>
        <dbReference type="ChEBI" id="CHEBI:58349"/>
    </ligand>
</feature>
<dbReference type="InterPro" id="IPR036291">
    <property type="entry name" value="NAD(P)-bd_dom_sf"/>
</dbReference>
<sequence length="517" mass="57256">MASQICVGIGRTRHQMMIAEHQALAQKGAELVELRVDYLSRTPDMKRLLADRPTPTIVTCRRLTDRGRFRGTEEERQTILRTAILSGADYVDIEADIAPQIRRYGKTKRIISHHDFDQTPDDLEEKYAQMCKLDADLVKIVTMANRAEDCVRMLKLVEGAQVPTVGFCMGEKGMLTRVLCGAFGSPFTYATFNKERELAPGQFSFDEMRKMFRYEQISRKTILLGVLGDPVAHSLSPLLHNTLMRKAGFDGVYLPLRVSASELSETLDAYEKLGFTGYSATIPHKESVLQKYPMCDDFVRAIGAANTVYRDQAGHWACSNTDYQAALDAVLSGLKPGESLAGKRVLLLGAGGAAKAIGMAMQKSEAITVVASRTLKRSQALADQIGGRAITWENRGSEFADILINCTPVGMHPNLNESPFPIHWLREGMLVFDTIYTPERTLLIKDARDRGCTTVTGVEMFIRQATAQFRLFTGLKLSLDDVRTIFRRLISPVRHDDLLADPAAADGNAANGQVSDS</sequence>
<dbReference type="Pfam" id="PF01488">
    <property type="entry name" value="Shikimate_DH"/>
    <property type="match status" value="1"/>
</dbReference>
<comment type="catalytic activity">
    <reaction evidence="7">
        <text>3-dehydroquinate = 3-dehydroshikimate + H2O</text>
        <dbReference type="Rhea" id="RHEA:21096"/>
        <dbReference type="ChEBI" id="CHEBI:15377"/>
        <dbReference type="ChEBI" id="CHEBI:16630"/>
        <dbReference type="ChEBI" id="CHEBI:32364"/>
        <dbReference type="EC" id="4.2.1.10"/>
    </reaction>
</comment>
<dbReference type="NCBIfam" id="TIGR01093">
    <property type="entry name" value="aroD"/>
    <property type="match status" value="1"/>
</dbReference>
<keyword evidence="5 7" id="KW-0057">Aromatic amino acid biosynthesis</keyword>
<dbReference type="RefSeq" id="WP_068847208.1">
    <property type="nucleotide sequence ID" value="NZ_LYDR01000063.1"/>
</dbReference>
<evidence type="ECO:0000313" key="13">
    <source>
        <dbReference type="Proteomes" id="UP000094828"/>
    </source>
</evidence>
<dbReference type="InterPro" id="IPR041121">
    <property type="entry name" value="SDH_C"/>
</dbReference>
<dbReference type="Gene3D" id="3.40.50.10860">
    <property type="entry name" value="Leucine Dehydrogenase, chain A, domain 1"/>
    <property type="match status" value="1"/>
</dbReference>
<dbReference type="PANTHER" id="PTHR21089">
    <property type="entry name" value="SHIKIMATE DEHYDROGENASE"/>
    <property type="match status" value="1"/>
</dbReference>
<feature type="active site" description="Schiff-base intermediate with substrate" evidence="7">
    <location>
        <position position="139"/>
    </location>
</feature>
<comment type="similarity">
    <text evidence="8">Belongs to the shikimate dehydrogenase family.</text>
</comment>
<organism evidence="12 13">
    <name type="scientific">Planctopirus hydrillae</name>
    <dbReference type="NCBI Taxonomy" id="1841610"/>
    <lineage>
        <taxon>Bacteria</taxon>
        <taxon>Pseudomonadati</taxon>
        <taxon>Planctomycetota</taxon>
        <taxon>Planctomycetia</taxon>
        <taxon>Planctomycetales</taxon>
        <taxon>Planctomycetaceae</taxon>
        <taxon>Planctopirus</taxon>
    </lineage>
</organism>
<evidence type="ECO:0000259" key="11">
    <source>
        <dbReference type="Pfam" id="PF18317"/>
    </source>
</evidence>
<dbReference type="Gene3D" id="3.40.50.720">
    <property type="entry name" value="NAD(P)-binding Rossmann-like Domain"/>
    <property type="match status" value="1"/>
</dbReference>
<comment type="catalytic activity">
    <reaction evidence="6 8">
        <text>shikimate + NADP(+) = 3-dehydroshikimate + NADPH + H(+)</text>
        <dbReference type="Rhea" id="RHEA:17737"/>
        <dbReference type="ChEBI" id="CHEBI:15378"/>
        <dbReference type="ChEBI" id="CHEBI:16630"/>
        <dbReference type="ChEBI" id="CHEBI:36208"/>
        <dbReference type="ChEBI" id="CHEBI:57783"/>
        <dbReference type="ChEBI" id="CHEBI:58349"/>
        <dbReference type="EC" id="1.1.1.25"/>
    </reaction>
</comment>
<keyword evidence="7" id="KW-0456">Lyase</keyword>
<dbReference type="EC" id="1.1.1.25" evidence="8"/>
<evidence type="ECO:0000256" key="2">
    <source>
        <dbReference type="ARBA" id="ARBA00022605"/>
    </source>
</evidence>
<keyword evidence="3 8" id="KW-0521">NADP</keyword>
<feature type="binding site" evidence="8">
    <location>
        <position position="464"/>
    </location>
    <ligand>
        <name>shikimate</name>
        <dbReference type="ChEBI" id="CHEBI:36208"/>
    </ligand>
</feature>
<comment type="pathway">
    <text evidence="1 8">Metabolic intermediate biosynthesis; chorismate biosynthesis; chorismate from D-erythrose 4-phosphate and phosphoenolpyruvate: step 4/7.</text>
</comment>
<feature type="binding site" evidence="7">
    <location>
        <begin position="33"/>
        <end position="35"/>
    </location>
    <ligand>
        <name>3-dehydroquinate</name>
        <dbReference type="ChEBI" id="CHEBI:32364"/>
    </ligand>
</feature>
<dbReference type="GO" id="GO:0009423">
    <property type="term" value="P:chorismate biosynthetic process"/>
    <property type="evidence" value="ECO:0007669"/>
    <property type="project" value="UniProtKB-UniRule"/>
</dbReference>
<reference evidence="12 13" key="1">
    <citation type="submission" date="2016-05" db="EMBL/GenBank/DDBJ databases">
        <title>Genomic and physiological characterization of Planctopirus sp. isolated from fresh water lake.</title>
        <authorList>
            <person name="Subhash Y."/>
            <person name="Ramana C."/>
        </authorList>
    </citation>
    <scope>NUCLEOTIDE SEQUENCE [LARGE SCALE GENOMIC DNA]</scope>
    <source>
        <strain evidence="12 13">JC280</strain>
    </source>
</reference>
<dbReference type="Proteomes" id="UP000094828">
    <property type="component" value="Unassembled WGS sequence"/>
</dbReference>
<dbReference type="CDD" id="cd01065">
    <property type="entry name" value="NAD_bind_Shikimate_DH"/>
    <property type="match status" value="1"/>
</dbReference>
<dbReference type="InterPro" id="IPR013708">
    <property type="entry name" value="Shikimate_DH-bd_N"/>
</dbReference>
<dbReference type="EMBL" id="LYDR01000063">
    <property type="protein sequence ID" value="ODA32695.1"/>
    <property type="molecule type" value="Genomic_DNA"/>
</dbReference>
<dbReference type="OrthoDB" id="9792692at2"/>
<dbReference type="InterPro" id="IPR013785">
    <property type="entry name" value="Aldolase_TIM"/>
</dbReference>
<feature type="domain" description="Shikimate dehydrogenase substrate binding N-terminal" evidence="10">
    <location>
        <begin position="226"/>
        <end position="308"/>
    </location>
</feature>
<dbReference type="GO" id="GO:0009073">
    <property type="term" value="P:aromatic amino acid family biosynthetic process"/>
    <property type="evidence" value="ECO:0007669"/>
    <property type="project" value="UniProtKB-KW"/>
</dbReference>
<dbReference type="GO" id="GO:0003855">
    <property type="term" value="F:3-dehydroquinate dehydratase activity"/>
    <property type="evidence" value="ECO:0007669"/>
    <property type="project" value="UniProtKB-UniRule"/>
</dbReference>
<gene>
    <name evidence="8" type="primary">aroE</name>
    <name evidence="7" type="synonym">aroD</name>
    <name evidence="12" type="ORF">A6X21_20325</name>
</gene>
<dbReference type="InterPro" id="IPR006151">
    <property type="entry name" value="Shikm_DH/Glu-tRNA_Rdtase"/>
</dbReference>
<comment type="caution">
    <text evidence="7">Lacks conserved residue(s) required for the propagation of feature annotation.</text>
</comment>
<dbReference type="SUPFAM" id="SSF53223">
    <property type="entry name" value="Aminoacid dehydrogenase-like, N-terminal domain"/>
    <property type="match status" value="1"/>
</dbReference>
<feature type="domain" description="SDH C-terminal" evidence="11">
    <location>
        <begin position="457"/>
        <end position="483"/>
    </location>
</feature>
<keyword evidence="2 7" id="KW-0028">Amino-acid biosynthesis</keyword>
<feature type="binding site" evidence="7">
    <location>
        <position position="202"/>
    </location>
    <ligand>
        <name>3-dehydroquinate</name>
        <dbReference type="ChEBI" id="CHEBI:32364"/>
    </ligand>
</feature>
<comment type="similarity">
    <text evidence="7">Belongs to the type-I 3-dehydroquinase family.</text>
</comment>
<keyword evidence="7" id="KW-0704">Schiff base</keyword>
<dbReference type="GO" id="GO:0050661">
    <property type="term" value="F:NADP binding"/>
    <property type="evidence" value="ECO:0007669"/>
    <property type="project" value="InterPro"/>
</dbReference>
<dbReference type="HAMAP" id="MF_00222">
    <property type="entry name" value="Shikimate_DH_AroE"/>
    <property type="match status" value="1"/>
</dbReference>
<comment type="pathway">
    <text evidence="7">Metabolic intermediate biosynthesis; chorismate biosynthesis; chorismate from D-erythrose 4-phosphate and phosphoenolpyruvate: step 3/7.</text>
</comment>
<name>A0A1C3EHH4_9PLAN</name>
<evidence type="ECO:0000256" key="8">
    <source>
        <dbReference type="HAMAP-Rule" id="MF_00222"/>
    </source>
</evidence>
<comment type="function">
    <text evidence="8">Involved in the biosynthesis of the chorismate, which leads to the biosynthesis of aromatic amino acids. Catalyzes the reversible NADPH linked reduction of 3-dehydroshikimate (DHSA) to yield shikimate (SA).</text>
</comment>
<evidence type="ECO:0000256" key="5">
    <source>
        <dbReference type="ARBA" id="ARBA00023141"/>
    </source>
</evidence>
<evidence type="ECO:0000259" key="9">
    <source>
        <dbReference type="Pfam" id="PF01488"/>
    </source>
</evidence>
<dbReference type="SUPFAM" id="SSF51735">
    <property type="entry name" value="NAD(P)-binding Rossmann-fold domains"/>
    <property type="match status" value="1"/>
</dbReference>
<dbReference type="AlphaFoldDB" id="A0A1C3EHH4"/>
<feature type="binding site" evidence="8">
    <location>
        <position position="436"/>
    </location>
    <ligand>
        <name>shikimate</name>
        <dbReference type="ChEBI" id="CHEBI:36208"/>
    </ligand>
</feature>
<dbReference type="EC" id="4.2.1.10" evidence="7"/>
<dbReference type="GO" id="GO:0004764">
    <property type="term" value="F:shikimate 3-dehydrogenase (NADP+) activity"/>
    <property type="evidence" value="ECO:0007669"/>
    <property type="project" value="UniProtKB-UniRule"/>
</dbReference>
<dbReference type="Pfam" id="PF01487">
    <property type="entry name" value="DHquinase_I"/>
    <property type="match status" value="1"/>
</dbReference>
<feature type="binding site" evidence="8">
    <location>
        <position position="297"/>
    </location>
    <ligand>
        <name>NADP(+)</name>
        <dbReference type="ChEBI" id="CHEBI:58349"/>
    </ligand>
</feature>
<feature type="binding site" evidence="8">
    <location>
        <position position="434"/>
    </location>
    <ligand>
        <name>NADP(+)</name>
        <dbReference type="ChEBI" id="CHEBI:58349"/>
    </ligand>
</feature>
<dbReference type="Pfam" id="PF18317">
    <property type="entry name" value="SDH_C"/>
    <property type="match status" value="1"/>
</dbReference>
<accession>A0A1C3EHH4</accession>
<dbReference type="GO" id="GO:0019632">
    <property type="term" value="P:shikimate metabolic process"/>
    <property type="evidence" value="ECO:0007669"/>
    <property type="project" value="InterPro"/>
</dbReference>
<dbReference type="UniPathway" id="UPA00053">
    <property type="reaction ID" value="UER00086"/>
</dbReference>
<evidence type="ECO:0000256" key="6">
    <source>
        <dbReference type="ARBA" id="ARBA00049442"/>
    </source>
</evidence>
<evidence type="ECO:0000256" key="7">
    <source>
        <dbReference type="HAMAP-Rule" id="MF_00214"/>
    </source>
</evidence>
<feature type="binding site" evidence="8">
    <location>
        <position position="306"/>
    </location>
    <ligand>
        <name>shikimate</name>
        <dbReference type="ChEBI" id="CHEBI:36208"/>
    </ligand>
</feature>
<keyword evidence="4 8" id="KW-0560">Oxidoreductase</keyword>
<dbReference type="NCBIfam" id="TIGR00507">
    <property type="entry name" value="aroE"/>
    <property type="match status" value="1"/>
</dbReference>
<protein>
    <recommendedName>
        <fullName evidence="7 8">Multifunctional fusion protein</fullName>
    </recommendedName>
    <domain>
        <recommendedName>
            <fullName evidence="7">3-dehydroquinate dehydratase</fullName>
            <shortName evidence="7">3-dehydroquinase</shortName>
            <ecNumber evidence="7">4.2.1.10</ecNumber>
        </recommendedName>
        <alternativeName>
            <fullName evidence="7">Type I DHQase</fullName>
        </alternativeName>
        <alternativeName>
            <fullName evidence="7">Type I dehydroquinase</fullName>
            <shortName evidence="7">DHQ1</shortName>
        </alternativeName>
    </domain>
    <domain>
        <recommendedName>
            <fullName evidence="8">Shikimate dehydrogenase (NADP(+))</fullName>
            <shortName evidence="8">SDH</shortName>
            <ecNumber evidence="8">1.1.1.25</ecNumber>
        </recommendedName>
    </domain>
</protein>
<feature type="binding site" evidence="8">
    <location>
        <position position="322"/>
    </location>
    <ligand>
        <name>shikimate</name>
        <dbReference type="ChEBI" id="CHEBI:36208"/>
    </ligand>
</feature>
<evidence type="ECO:0000259" key="10">
    <source>
        <dbReference type="Pfam" id="PF08501"/>
    </source>
</evidence>
<evidence type="ECO:0000256" key="4">
    <source>
        <dbReference type="ARBA" id="ARBA00023002"/>
    </source>
</evidence>
<feature type="binding site" evidence="7">
    <location>
        <position position="177"/>
    </location>
    <ligand>
        <name>3-dehydroquinate</name>
        <dbReference type="ChEBI" id="CHEBI:32364"/>
    </ligand>
</feature>
<dbReference type="InterPro" id="IPR022893">
    <property type="entry name" value="Shikimate_DH_fam"/>
</dbReference>